<name>A0A2P5YM43_GOSBA</name>
<accession>A0A2P5YM43</accession>
<sequence>MMVQSWTMFFNLSQSFPSVVMSWIRLPGLLGYMYKCKILVEIGGVIGRVAKLDMNTGNKEAYLHKSTDLTTGKKTPTSGSSSVSKNMATDRTGEKSKPFGP</sequence>
<evidence type="ECO:0000256" key="1">
    <source>
        <dbReference type="SAM" id="MobiDB-lite"/>
    </source>
</evidence>
<feature type="region of interest" description="Disordered" evidence="1">
    <location>
        <begin position="63"/>
        <end position="101"/>
    </location>
</feature>
<dbReference type="AlphaFoldDB" id="A0A2P5YM43"/>
<evidence type="ECO:0000313" key="2">
    <source>
        <dbReference type="EMBL" id="PPS16649.1"/>
    </source>
</evidence>
<organism evidence="2 3">
    <name type="scientific">Gossypium barbadense</name>
    <name type="common">Sea Island cotton</name>
    <name type="synonym">Hibiscus barbadensis</name>
    <dbReference type="NCBI Taxonomy" id="3634"/>
    <lineage>
        <taxon>Eukaryota</taxon>
        <taxon>Viridiplantae</taxon>
        <taxon>Streptophyta</taxon>
        <taxon>Embryophyta</taxon>
        <taxon>Tracheophyta</taxon>
        <taxon>Spermatophyta</taxon>
        <taxon>Magnoliopsida</taxon>
        <taxon>eudicotyledons</taxon>
        <taxon>Gunneridae</taxon>
        <taxon>Pentapetalae</taxon>
        <taxon>rosids</taxon>
        <taxon>malvids</taxon>
        <taxon>Malvales</taxon>
        <taxon>Malvaceae</taxon>
        <taxon>Malvoideae</taxon>
        <taxon>Gossypium</taxon>
    </lineage>
</organism>
<feature type="compositionally biased region" description="Low complexity" evidence="1">
    <location>
        <begin position="70"/>
        <end position="85"/>
    </location>
</feature>
<gene>
    <name evidence="2" type="ORF">GOBAR_AA03940</name>
</gene>
<proteinExistence type="predicted"/>
<evidence type="ECO:0000313" key="3">
    <source>
        <dbReference type="Proteomes" id="UP000239757"/>
    </source>
</evidence>
<dbReference type="EMBL" id="KZ663011">
    <property type="protein sequence ID" value="PPS16649.1"/>
    <property type="molecule type" value="Genomic_DNA"/>
</dbReference>
<reference evidence="2 3" key="1">
    <citation type="submission" date="2015-01" db="EMBL/GenBank/DDBJ databases">
        <title>Genome of allotetraploid Gossypium barbadense reveals genomic plasticity and fiber elongation in cotton evolution.</title>
        <authorList>
            <person name="Chen X."/>
            <person name="Liu X."/>
            <person name="Zhao B."/>
            <person name="Zheng H."/>
            <person name="Hu Y."/>
            <person name="Lu G."/>
            <person name="Yang C."/>
            <person name="Chen J."/>
            <person name="Shan C."/>
            <person name="Zhang L."/>
            <person name="Zhou Y."/>
            <person name="Wang L."/>
            <person name="Guo W."/>
            <person name="Bai Y."/>
            <person name="Ruan J."/>
            <person name="Shangguan X."/>
            <person name="Mao Y."/>
            <person name="Jiang J."/>
            <person name="Zhu Y."/>
            <person name="Lei J."/>
            <person name="Kang H."/>
            <person name="Chen S."/>
            <person name="He X."/>
            <person name="Wang R."/>
            <person name="Wang Y."/>
            <person name="Chen J."/>
            <person name="Wang L."/>
            <person name="Yu S."/>
            <person name="Wang B."/>
            <person name="Wei J."/>
            <person name="Song S."/>
            <person name="Lu X."/>
            <person name="Gao Z."/>
            <person name="Gu W."/>
            <person name="Deng X."/>
            <person name="Ma D."/>
            <person name="Wang S."/>
            <person name="Liang W."/>
            <person name="Fang L."/>
            <person name="Cai C."/>
            <person name="Zhu X."/>
            <person name="Zhou B."/>
            <person name="Zhang Y."/>
            <person name="Chen Z."/>
            <person name="Xu S."/>
            <person name="Zhu R."/>
            <person name="Wang S."/>
            <person name="Zhang T."/>
            <person name="Zhao G."/>
        </authorList>
    </citation>
    <scope>NUCLEOTIDE SEQUENCE [LARGE SCALE GENOMIC DNA]</scope>
    <source>
        <strain evidence="3">cv. Xinhai21</strain>
        <tissue evidence="2">Leaf</tissue>
    </source>
</reference>
<dbReference type="Proteomes" id="UP000239757">
    <property type="component" value="Unassembled WGS sequence"/>
</dbReference>
<feature type="compositionally biased region" description="Basic and acidic residues" evidence="1">
    <location>
        <begin position="91"/>
        <end position="101"/>
    </location>
</feature>
<protein>
    <submittedName>
        <fullName evidence="2">Uncharacterized protein</fullName>
    </submittedName>
</protein>